<keyword evidence="4" id="KW-0472">Membrane</keyword>
<dbReference type="PANTHER" id="PTHR12302">
    <property type="entry name" value="EBNA2 BINDING PROTEIN P100"/>
    <property type="match status" value="1"/>
</dbReference>
<protein>
    <recommendedName>
        <fullName evidence="5">TNase-like domain-containing protein</fullName>
    </recommendedName>
</protein>
<keyword evidence="3" id="KW-0378">Hydrolase</keyword>
<dbReference type="GO" id="GO:0004519">
    <property type="term" value="F:endonuclease activity"/>
    <property type="evidence" value="ECO:0007669"/>
    <property type="project" value="UniProtKB-KW"/>
</dbReference>
<dbReference type="EMBL" id="UOEA01000060">
    <property type="protein sequence ID" value="VAV84090.1"/>
    <property type="molecule type" value="Genomic_DNA"/>
</dbReference>
<dbReference type="SUPFAM" id="SSF50199">
    <property type="entry name" value="Staphylococcal nuclease"/>
    <property type="match status" value="1"/>
</dbReference>
<dbReference type="InterPro" id="IPR016071">
    <property type="entry name" value="Staphylococal_nuclease_OB-fold"/>
</dbReference>
<keyword evidence="4" id="KW-0812">Transmembrane</keyword>
<dbReference type="Pfam" id="PF00565">
    <property type="entry name" value="SNase"/>
    <property type="match status" value="1"/>
</dbReference>
<dbReference type="AlphaFoldDB" id="A0A3B0QRP2"/>
<dbReference type="Gene3D" id="2.40.50.90">
    <property type="match status" value="1"/>
</dbReference>
<accession>A0A3B0QRP2</accession>
<evidence type="ECO:0000259" key="5">
    <source>
        <dbReference type="PROSITE" id="PS50830"/>
    </source>
</evidence>
<gene>
    <name evidence="6" type="ORF">MNBD_DELTA01-730</name>
</gene>
<evidence type="ECO:0000256" key="1">
    <source>
        <dbReference type="ARBA" id="ARBA00022722"/>
    </source>
</evidence>
<evidence type="ECO:0000313" key="6">
    <source>
        <dbReference type="EMBL" id="VAV84090.1"/>
    </source>
</evidence>
<feature type="domain" description="TNase-like" evidence="5">
    <location>
        <begin position="38"/>
        <end position="163"/>
    </location>
</feature>
<evidence type="ECO:0000256" key="3">
    <source>
        <dbReference type="ARBA" id="ARBA00022801"/>
    </source>
</evidence>
<keyword evidence="4" id="KW-1133">Transmembrane helix</keyword>
<dbReference type="GO" id="GO:0016787">
    <property type="term" value="F:hydrolase activity"/>
    <property type="evidence" value="ECO:0007669"/>
    <property type="project" value="UniProtKB-KW"/>
</dbReference>
<dbReference type="InterPro" id="IPR035437">
    <property type="entry name" value="SNase_OB-fold_sf"/>
</dbReference>
<dbReference type="SMART" id="SM00318">
    <property type="entry name" value="SNc"/>
    <property type="match status" value="1"/>
</dbReference>
<sequence length="172" mass="18926">MNTGLVSGLRRFVVAFFIFFIVTGALVGGVFAAMAENEALSLRVVRVVDGDTIWTEGGEQIRYIGLDTPEIGEPFYKEARLKNLELVGVGGVVEVVVCKDEPRDRYGRLLAWIYVDGVDVAGEILKAGLARRLMIPPCGRLKAAKYRAIERDARSRGVGIWGAGKKKRLEQD</sequence>
<organism evidence="6">
    <name type="scientific">hydrothermal vent metagenome</name>
    <dbReference type="NCBI Taxonomy" id="652676"/>
    <lineage>
        <taxon>unclassified sequences</taxon>
        <taxon>metagenomes</taxon>
        <taxon>ecological metagenomes</taxon>
    </lineage>
</organism>
<name>A0A3B0QRP2_9ZZZZ</name>
<reference evidence="6" key="1">
    <citation type="submission" date="2018-06" db="EMBL/GenBank/DDBJ databases">
        <authorList>
            <person name="Zhirakovskaya E."/>
        </authorList>
    </citation>
    <scope>NUCLEOTIDE SEQUENCE</scope>
</reference>
<dbReference type="InterPro" id="IPR002071">
    <property type="entry name" value="Thermonucl_AS"/>
</dbReference>
<keyword evidence="1" id="KW-0540">Nuclease</keyword>
<dbReference type="PROSITE" id="PS01284">
    <property type="entry name" value="TNASE_2"/>
    <property type="match status" value="1"/>
</dbReference>
<dbReference type="PROSITE" id="PS50830">
    <property type="entry name" value="TNASE_3"/>
    <property type="match status" value="1"/>
</dbReference>
<evidence type="ECO:0000256" key="4">
    <source>
        <dbReference type="SAM" id="Phobius"/>
    </source>
</evidence>
<dbReference type="PANTHER" id="PTHR12302:SF3">
    <property type="entry name" value="SERINE_THREONINE-PROTEIN KINASE 31"/>
    <property type="match status" value="1"/>
</dbReference>
<evidence type="ECO:0000256" key="2">
    <source>
        <dbReference type="ARBA" id="ARBA00022759"/>
    </source>
</evidence>
<feature type="transmembrane region" description="Helical" evidence="4">
    <location>
        <begin position="12"/>
        <end position="35"/>
    </location>
</feature>
<keyword evidence="2" id="KW-0255">Endonuclease</keyword>
<dbReference type="GO" id="GO:0003676">
    <property type="term" value="F:nucleic acid binding"/>
    <property type="evidence" value="ECO:0007669"/>
    <property type="project" value="InterPro"/>
</dbReference>
<proteinExistence type="predicted"/>